<reference evidence="2 5" key="2">
    <citation type="submission" date="2019-07" db="EMBL/GenBank/DDBJ databases">
        <title>Whole genome shotgun sequence of Alkalibacterium putridalgicola NBRC 103243.</title>
        <authorList>
            <person name="Hosoyama A."/>
            <person name="Uohara A."/>
            <person name="Ohji S."/>
            <person name="Ichikawa N."/>
        </authorList>
    </citation>
    <scope>NUCLEOTIDE SEQUENCE [LARGE SCALE GENOMIC DNA]</scope>
    <source>
        <strain evidence="2 5">NBRC 103243</strain>
    </source>
</reference>
<dbReference type="InterPro" id="IPR004360">
    <property type="entry name" value="Glyas_Fos-R_dOase_dom"/>
</dbReference>
<evidence type="ECO:0000313" key="4">
    <source>
        <dbReference type="Proteomes" id="UP000198548"/>
    </source>
</evidence>
<dbReference type="PROSITE" id="PS51819">
    <property type="entry name" value="VOC"/>
    <property type="match status" value="2"/>
</dbReference>
<dbReference type="CDD" id="cd08347">
    <property type="entry name" value="PcpA_C_like"/>
    <property type="match status" value="1"/>
</dbReference>
<dbReference type="GO" id="GO:0051213">
    <property type="term" value="F:dioxygenase activity"/>
    <property type="evidence" value="ECO:0007669"/>
    <property type="project" value="UniProtKB-KW"/>
</dbReference>
<keyword evidence="5" id="KW-1185">Reference proteome</keyword>
<dbReference type="RefSeq" id="WP_091489451.1">
    <property type="nucleotide sequence ID" value="NZ_BJUX01000004.1"/>
</dbReference>
<dbReference type="SUPFAM" id="SSF54593">
    <property type="entry name" value="Glyoxalase/Bleomycin resistance protein/Dihydroxybiphenyl dioxygenase"/>
    <property type="match status" value="1"/>
</dbReference>
<keyword evidence="2" id="KW-0223">Dioxygenase</keyword>
<dbReference type="Gene3D" id="3.10.180.10">
    <property type="entry name" value="2,3-Dihydroxybiphenyl 1,2-Dioxygenase, domain 1"/>
    <property type="match status" value="2"/>
</dbReference>
<name>A0A1H7WKW6_9LACT</name>
<dbReference type="InterPro" id="IPR037523">
    <property type="entry name" value="VOC_core"/>
</dbReference>
<gene>
    <name evidence="2" type="ORF">APU01nite_05940</name>
    <name evidence="3" type="ORF">SAMN04488100_1358</name>
</gene>
<proteinExistence type="predicted"/>
<dbReference type="CDD" id="cd08346">
    <property type="entry name" value="PcpA_N_like"/>
    <property type="match status" value="1"/>
</dbReference>
<dbReference type="EMBL" id="BJUX01000004">
    <property type="protein sequence ID" value="GEK88555.1"/>
    <property type="molecule type" value="Genomic_DNA"/>
</dbReference>
<protein>
    <submittedName>
        <fullName evidence="3">Glyoxalase family protein</fullName>
    </submittedName>
    <submittedName>
        <fullName evidence="2">Ring-cleaving dioxygenase mhqO</fullName>
    </submittedName>
</protein>
<organism evidence="3 4">
    <name type="scientific">Alkalibacterium putridalgicola</name>
    <dbReference type="NCBI Taxonomy" id="426703"/>
    <lineage>
        <taxon>Bacteria</taxon>
        <taxon>Bacillati</taxon>
        <taxon>Bacillota</taxon>
        <taxon>Bacilli</taxon>
        <taxon>Lactobacillales</taxon>
        <taxon>Carnobacteriaceae</taxon>
        <taxon>Alkalibacterium</taxon>
    </lineage>
</organism>
<evidence type="ECO:0000313" key="2">
    <source>
        <dbReference type="EMBL" id="GEK88555.1"/>
    </source>
</evidence>
<evidence type="ECO:0000313" key="5">
    <source>
        <dbReference type="Proteomes" id="UP000321425"/>
    </source>
</evidence>
<accession>A0A1H7WKW6</accession>
<dbReference type="EMBL" id="FOBL01000035">
    <property type="protein sequence ID" value="SEM21537.1"/>
    <property type="molecule type" value="Genomic_DNA"/>
</dbReference>
<dbReference type="Pfam" id="PF00903">
    <property type="entry name" value="Glyoxalase"/>
    <property type="match status" value="2"/>
</dbReference>
<evidence type="ECO:0000259" key="1">
    <source>
        <dbReference type="PROSITE" id="PS51819"/>
    </source>
</evidence>
<sequence length="307" mass="34802">MKQTPGIHHITAIVGHPQENVDFYSKVLGLRLVKKTVNFDDPKTYHLYFGNEKAQPGSLVTFFPWPDSEHGRIGGGQVGLTTYAVPAGSLDFWEDRLLNKEIPFNKISRFGETYLQFEDPHGLKLELVEREEGPLNSWSNDGVHPDVAIKGFGGTILYSTEPEETIKTLTGTLGLRQTHENEQFIRLKATGDIGNLIDVQKEAQPLGQIGVGTVHHIAWRAQNEADHKDWHTYVSALDQQVTEIKDRHYFKSLYFRENGHILFEIASDTPGFTIDEEADHLGESLKLPEHYEAKREELEKTLIPLNH</sequence>
<dbReference type="Proteomes" id="UP000198548">
    <property type="component" value="Unassembled WGS sequence"/>
</dbReference>
<keyword evidence="2" id="KW-0560">Oxidoreductase</keyword>
<dbReference type="PANTHER" id="PTHR36110:SF2">
    <property type="entry name" value="RING-CLEAVING DIOXYGENASE MHQE-RELATED"/>
    <property type="match status" value="1"/>
</dbReference>
<dbReference type="AlphaFoldDB" id="A0A1H7WKW6"/>
<dbReference type="InterPro" id="IPR029068">
    <property type="entry name" value="Glyas_Bleomycin-R_OHBP_Dase"/>
</dbReference>
<dbReference type="OrthoDB" id="9785698at2"/>
<evidence type="ECO:0000313" key="3">
    <source>
        <dbReference type="EMBL" id="SEM21537.1"/>
    </source>
</evidence>
<feature type="domain" description="VOC" evidence="1">
    <location>
        <begin position="151"/>
        <end position="268"/>
    </location>
</feature>
<dbReference type="STRING" id="426703.SAMN04488100_1358"/>
<reference evidence="3 4" key="1">
    <citation type="submission" date="2016-10" db="EMBL/GenBank/DDBJ databases">
        <authorList>
            <person name="de Groot N.N."/>
        </authorList>
    </citation>
    <scope>NUCLEOTIDE SEQUENCE [LARGE SCALE GENOMIC DNA]</scope>
    <source>
        <strain evidence="3 4">DSM 19182</strain>
    </source>
</reference>
<dbReference type="InterPro" id="IPR052537">
    <property type="entry name" value="Extradiol_RC_dioxygenase"/>
</dbReference>
<feature type="domain" description="VOC" evidence="1">
    <location>
        <begin position="6"/>
        <end position="130"/>
    </location>
</feature>
<dbReference type="Proteomes" id="UP000321425">
    <property type="component" value="Unassembled WGS sequence"/>
</dbReference>
<dbReference type="PANTHER" id="PTHR36110">
    <property type="entry name" value="RING-CLEAVING DIOXYGENASE MHQE-RELATED"/>
    <property type="match status" value="1"/>
</dbReference>